<evidence type="ECO:0000256" key="3">
    <source>
        <dbReference type="ARBA" id="ARBA00022833"/>
    </source>
</evidence>
<evidence type="ECO:0000256" key="1">
    <source>
        <dbReference type="ARBA" id="ARBA00022723"/>
    </source>
</evidence>
<dbReference type="PROSITE" id="PS50089">
    <property type="entry name" value="ZF_RING_2"/>
    <property type="match status" value="1"/>
</dbReference>
<name>A0A5P1ETY8_ASPOF</name>
<dbReference type="SMART" id="SM00292">
    <property type="entry name" value="BRCT"/>
    <property type="match status" value="1"/>
</dbReference>
<dbReference type="GO" id="GO:0004842">
    <property type="term" value="F:ubiquitin-protein transferase activity"/>
    <property type="evidence" value="ECO:0007669"/>
    <property type="project" value="EnsemblPlants"/>
</dbReference>
<feature type="domain" description="BRCT" evidence="7">
    <location>
        <begin position="13"/>
        <end position="104"/>
    </location>
</feature>
<reference evidence="9" key="1">
    <citation type="journal article" date="2017" name="Nat. Commun.">
        <title>The asparagus genome sheds light on the origin and evolution of a young Y chromosome.</title>
        <authorList>
            <person name="Harkess A."/>
            <person name="Zhou J."/>
            <person name="Xu C."/>
            <person name="Bowers J.E."/>
            <person name="Van der Hulst R."/>
            <person name="Ayyampalayam S."/>
            <person name="Mercati F."/>
            <person name="Riccardi P."/>
            <person name="McKain M.R."/>
            <person name="Kakrana A."/>
            <person name="Tang H."/>
            <person name="Ray J."/>
            <person name="Groenendijk J."/>
            <person name="Arikit S."/>
            <person name="Mathioni S.M."/>
            <person name="Nakano M."/>
            <person name="Shan H."/>
            <person name="Telgmann-Rauber A."/>
            <person name="Kanno A."/>
            <person name="Yue Z."/>
            <person name="Chen H."/>
            <person name="Li W."/>
            <person name="Chen Y."/>
            <person name="Xu X."/>
            <person name="Zhang Y."/>
            <person name="Luo S."/>
            <person name="Chen H."/>
            <person name="Gao J."/>
            <person name="Mao Z."/>
            <person name="Pires J.C."/>
            <person name="Luo M."/>
            <person name="Kudrna D."/>
            <person name="Wing R.A."/>
            <person name="Meyers B.C."/>
            <person name="Yi K."/>
            <person name="Kong H."/>
            <person name="Lavrijsen P."/>
            <person name="Sunseri F."/>
            <person name="Falavigna A."/>
            <person name="Ye Y."/>
            <person name="Leebens-Mack J.H."/>
            <person name="Chen G."/>
        </authorList>
    </citation>
    <scope>NUCLEOTIDE SEQUENCE [LARGE SCALE GENOMIC DNA]</scope>
    <source>
        <strain evidence="9">cv. DH0086</strain>
    </source>
</reference>
<dbReference type="GO" id="GO:0035825">
    <property type="term" value="P:homologous recombination"/>
    <property type="evidence" value="ECO:0007669"/>
    <property type="project" value="EnsemblPlants"/>
</dbReference>
<dbReference type="PROSITE" id="PS01359">
    <property type="entry name" value="ZF_PHD_1"/>
    <property type="match status" value="1"/>
</dbReference>
<dbReference type="GO" id="GO:0008270">
    <property type="term" value="F:zinc ion binding"/>
    <property type="evidence" value="ECO:0007669"/>
    <property type="project" value="UniProtKB-KW"/>
</dbReference>
<evidence type="ECO:0008006" key="10">
    <source>
        <dbReference type="Google" id="ProtNLM"/>
    </source>
</evidence>
<dbReference type="PANTHER" id="PTHR47776">
    <property type="entry name" value="F5A8.9 PROTEIN"/>
    <property type="match status" value="1"/>
</dbReference>
<dbReference type="SUPFAM" id="SSF57850">
    <property type="entry name" value="RING/U-box"/>
    <property type="match status" value="1"/>
</dbReference>
<dbReference type="Gramene" id="ONK69436">
    <property type="protein sequence ID" value="ONK69436"/>
    <property type="gene ID" value="A4U43_C05F22870"/>
</dbReference>
<dbReference type="PANTHER" id="PTHR47776:SF2">
    <property type="entry name" value="RING-TYPE E3 UBIQUITIN TRANSFERASE BRCA1"/>
    <property type="match status" value="1"/>
</dbReference>
<dbReference type="SMART" id="SM00184">
    <property type="entry name" value="RING"/>
    <property type="match status" value="1"/>
</dbReference>
<evidence type="ECO:0000256" key="4">
    <source>
        <dbReference type="PROSITE-ProRule" id="PRU00175"/>
    </source>
</evidence>
<dbReference type="Gene3D" id="3.40.50.10190">
    <property type="entry name" value="BRCT domain"/>
    <property type="match status" value="1"/>
</dbReference>
<dbReference type="InterPro" id="IPR036420">
    <property type="entry name" value="BRCT_dom_sf"/>
</dbReference>
<dbReference type="SUPFAM" id="SSF52113">
    <property type="entry name" value="BRCT domain"/>
    <property type="match status" value="1"/>
</dbReference>
<dbReference type="Proteomes" id="UP000243459">
    <property type="component" value="Chromosome 5"/>
</dbReference>
<dbReference type="InterPro" id="IPR013083">
    <property type="entry name" value="Znf_RING/FYVE/PHD"/>
</dbReference>
<feature type="domain" description="RING-type" evidence="6">
    <location>
        <begin position="335"/>
        <end position="380"/>
    </location>
</feature>
<dbReference type="Gene3D" id="3.30.40.10">
    <property type="entry name" value="Zinc/RING finger domain, C3HC4 (zinc finger)"/>
    <property type="match status" value="1"/>
</dbReference>
<dbReference type="InterPro" id="IPR001357">
    <property type="entry name" value="BRCT_dom"/>
</dbReference>
<dbReference type="OMA" id="IRGMESV"/>
<dbReference type="SUPFAM" id="SSF57903">
    <property type="entry name" value="FYVE/PHD zinc finger"/>
    <property type="match status" value="1"/>
</dbReference>
<dbReference type="GO" id="GO:0032183">
    <property type="term" value="F:SUMO binding"/>
    <property type="evidence" value="ECO:0007669"/>
    <property type="project" value="EnsemblPlants"/>
</dbReference>
<protein>
    <recommendedName>
        <fullName evidence="10">RING-type E3 ubiquitin transferase BRCA1</fullName>
    </recommendedName>
</protein>
<dbReference type="InterPro" id="IPR017907">
    <property type="entry name" value="Znf_RING_CS"/>
</dbReference>
<feature type="compositionally biased region" description="Basic and acidic residues" evidence="5">
    <location>
        <begin position="249"/>
        <end position="259"/>
    </location>
</feature>
<dbReference type="InterPro" id="IPR001841">
    <property type="entry name" value="Znf_RING"/>
</dbReference>
<evidence type="ECO:0000256" key="2">
    <source>
        <dbReference type="ARBA" id="ARBA00022771"/>
    </source>
</evidence>
<evidence type="ECO:0000259" key="7">
    <source>
        <dbReference type="PROSITE" id="PS50172"/>
    </source>
</evidence>
<proteinExistence type="predicted"/>
<keyword evidence="9" id="KW-1185">Reference proteome</keyword>
<evidence type="ECO:0000313" key="9">
    <source>
        <dbReference type="Proteomes" id="UP000243459"/>
    </source>
</evidence>
<feature type="compositionally biased region" description="Low complexity" evidence="5">
    <location>
        <begin position="267"/>
        <end position="279"/>
    </location>
</feature>
<dbReference type="InterPro" id="IPR011011">
    <property type="entry name" value="Znf_FYVE_PHD"/>
</dbReference>
<keyword evidence="3" id="KW-0862">Zinc</keyword>
<dbReference type="InterPro" id="IPR019786">
    <property type="entry name" value="Zinc_finger_PHD-type_CS"/>
</dbReference>
<sequence length="484" mass="54166">MDRGMVGKDSRGYEAHPVLGMESVVATVSGYHGTEKFKLIKLIAQTGANYVGAMDRFTTHLVCWRFEGRKFDLARRLGTCIISHLWFEDCLKQGKRLPEGPYTMQSGQEAGPISWEMPSSLDTRHKEKALLKKKRKALSDRSNASDFSEEDNSTSCFDISCSDWSDSSLLKEVSGFGLTAGPARRRRHLIKKGASHNPIDLVILDSHLAERRTPLKDNNSAFVDLEDVGNMFVRSAREVISEFPSPVFEESRREAREPNENTGEQDNFNISINSSPSFPGTSQTDHGQCTRAKADFCNVGDNQNELCNIDDEQGEAADDEQGEAADQELNTGLSCVICWTDFSSVRGVLACGHRFCYSCIQGWADCMASKGKVSTCPLCKTSFSHITKFEDTASYDQKIYSQSIPCGLPNTDTYMLSSSIFDHHCTSHAESVCYECHNRDPEDLLTCCHICQNQWVHSCCLDPPLIPWTCVRCSDLRSLYQRFH</sequence>
<organism evidence="8 9">
    <name type="scientific">Asparagus officinalis</name>
    <name type="common">Garden asparagus</name>
    <dbReference type="NCBI Taxonomy" id="4686"/>
    <lineage>
        <taxon>Eukaryota</taxon>
        <taxon>Viridiplantae</taxon>
        <taxon>Streptophyta</taxon>
        <taxon>Embryophyta</taxon>
        <taxon>Tracheophyta</taxon>
        <taxon>Spermatophyta</taxon>
        <taxon>Magnoliopsida</taxon>
        <taxon>Liliopsida</taxon>
        <taxon>Asparagales</taxon>
        <taxon>Asparagaceae</taxon>
        <taxon>Asparagoideae</taxon>
        <taxon>Asparagus</taxon>
    </lineage>
</organism>
<dbReference type="EMBL" id="CM007385">
    <property type="protein sequence ID" value="ONK69436.1"/>
    <property type="molecule type" value="Genomic_DNA"/>
</dbReference>
<keyword evidence="2 4" id="KW-0863">Zinc-finger</keyword>
<evidence type="ECO:0000313" key="8">
    <source>
        <dbReference type="EMBL" id="ONK69436.1"/>
    </source>
</evidence>
<evidence type="ECO:0000256" key="5">
    <source>
        <dbReference type="SAM" id="MobiDB-lite"/>
    </source>
</evidence>
<dbReference type="PROSITE" id="PS00518">
    <property type="entry name" value="ZF_RING_1"/>
    <property type="match status" value="1"/>
</dbReference>
<dbReference type="AlphaFoldDB" id="A0A5P1ETY8"/>
<dbReference type="GO" id="GO:0005634">
    <property type="term" value="C:nucleus"/>
    <property type="evidence" value="ECO:0007669"/>
    <property type="project" value="EnsemblPlants"/>
</dbReference>
<feature type="region of interest" description="Disordered" evidence="5">
    <location>
        <begin position="246"/>
        <end position="286"/>
    </location>
</feature>
<dbReference type="PROSITE" id="PS50172">
    <property type="entry name" value="BRCT"/>
    <property type="match status" value="1"/>
</dbReference>
<gene>
    <name evidence="8" type="ORF">A4U43_C05F22870</name>
</gene>
<dbReference type="Pfam" id="PF12738">
    <property type="entry name" value="PTCB-BRCT"/>
    <property type="match status" value="1"/>
</dbReference>
<dbReference type="Pfam" id="PF13639">
    <property type="entry name" value="zf-RING_2"/>
    <property type="match status" value="1"/>
</dbReference>
<accession>A0A5P1ETY8</accession>
<keyword evidence="1" id="KW-0479">Metal-binding</keyword>
<evidence type="ECO:0000259" key="6">
    <source>
        <dbReference type="PROSITE" id="PS50089"/>
    </source>
</evidence>
<dbReference type="OrthoDB" id="251770at2759"/>